<feature type="transmembrane region" description="Helical" evidence="7">
    <location>
        <begin position="502"/>
        <end position="522"/>
    </location>
</feature>
<feature type="transmembrane region" description="Helical" evidence="7">
    <location>
        <begin position="385"/>
        <end position="405"/>
    </location>
</feature>
<keyword evidence="2" id="KW-0813">Transport</keyword>
<dbReference type="InterPro" id="IPR001463">
    <property type="entry name" value="Na/Ala_symport"/>
</dbReference>
<evidence type="ECO:0000313" key="10">
    <source>
        <dbReference type="Proteomes" id="UP001642464"/>
    </source>
</evidence>
<feature type="transmembrane region" description="Helical" evidence="7">
    <location>
        <begin position="474"/>
        <end position="490"/>
    </location>
</feature>
<dbReference type="PANTHER" id="PTHR30330:SF3">
    <property type="entry name" value="TRANSCRIPTIONAL REGULATOR, LRP FAMILY"/>
    <property type="match status" value="1"/>
</dbReference>
<protein>
    <submittedName>
        <fullName evidence="9">Sodium/alanine symporter AgcS (Alanine permease)</fullName>
    </submittedName>
</protein>
<keyword evidence="8" id="KW-0732">Signal</keyword>
<keyword evidence="5 7" id="KW-1133">Transmembrane helix</keyword>
<name>A0ABP0STB6_9DINO</name>
<feature type="chain" id="PRO_5045313077" evidence="8">
    <location>
        <begin position="32"/>
        <end position="744"/>
    </location>
</feature>
<evidence type="ECO:0000256" key="3">
    <source>
        <dbReference type="ARBA" id="ARBA00022475"/>
    </source>
</evidence>
<evidence type="ECO:0000313" key="9">
    <source>
        <dbReference type="EMBL" id="CAK9115652.1"/>
    </source>
</evidence>
<comment type="caution">
    <text evidence="9">The sequence shown here is derived from an EMBL/GenBank/DDBJ whole genome shotgun (WGS) entry which is preliminary data.</text>
</comment>
<evidence type="ECO:0000256" key="2">
    <source>
        <dbReference type="ARBA" id="ARBA00022448"/>
    </source>
</evidence>
<evidence type="ECO:0000256" key="1">
    <source>
        <dbReference type="ARBA" id="ARBA00004651"/>
    </source>
</evidence>
<organism evidence="9 10">
    <name type="scientific">Durusdinium trenchii</name>
    <dbReference type="NCBI Taxonomy" id="1381693"/>
    <lineage>
        <taxon>Eukaryota</taxon>
        <taxon>Sar</taxon>
        <taxon>Alveolata</taxon>
        <taxon>Dinophyceae</taxon>
        <taxon>Suessiales</taxon>
        <taxon>Symbiodiniaceae</taxon>
        <taxon>Durusdinium</taxon>
    </lineage>
</organism>
<proteinExistence type="predicted"/>
<dbReference type="Pfam" id="PF01235">
    <property type="entry name" value="Na_Ala_symp"/>
    <property type="match status" value="1"/>
</dbReference>
<evidence type="ECO:0000256" key="4">
    <source>
        <dbReference type="ARBA" id="ARBA00022692"/>
    </source>
</evidence>
<evidence type="ECO:0000256" key="6">
    <source>
        <dbReference type="ARBA" id="ARBA00023136"/>
    </source>
</evidence>
<reference evidence="9 10" key="1">
    <citation type="submission" date="2024-02" db="EMBL/GenBank/DDBJ databases">
        <authorList>
            <person name="Chen Y."/>
            <person name="Shah S."/>
            <person name="Dougan E. K."/>
            <person name="Thang M."/>
            <person name="Chan C."/>
        </authorList>
    </citation>
    <scope>NUCLEOTIDE SEQUENCE [LARGE SCALE GENOMIC DNA]</scope>
</reference>
<dbReference type="Proteomes" id="UP001642464">
    <property type="component" value="Unassembled WGS sequence"/>
</dbReference>
<gene>
    <name evidence="9" type="ORF">SCF082_LOCUS53518</name>
</gene>
<accession>A0ABP0STB6</accession>
<comment type="subcellular location">
    <subcellularLocation>
        <location evidence="1">Cell membrane</location>
        <topology evidence="1">Multi-pass membrane protein</topology>
    </subcellularLocation>
</comment>
<evidence type="ECO:0000256" key="7">
    <source>
        <dbReference type="SAM" id="Phobius"/>
    </source>
</evidence>
<keyword evidence="3" id="KW-1003">Cell membrane</keyword>
<feature type="transmembrane region" description="Helical" evidence="7">
    <location>
        <begin position="258"/>
        <end position="281"/>
    </location>
</feature>
<evidence type="ECO:0000256" key="8">
    <source>
        <dbReference type="SAM" id="SignalP"/>
    </source>
</evidence>
<evidence type="ECO:0000256" key="5">
    <source>
        <dbReference type="ARBA" id="ARBA00022989"/>
    </source>
</evidence>
<dbReference type="EMBL" id="CAXAMM010044673">
    <property type="protein sequence ID" value="CAK9115652.1"/>
    <property type="molecule type" value="Genomic_DNA"/>
</dbReference>
<keyword evidence="6 7" id="KW-0472">Membrane</keyword>
<feature type="transmembrane region" description="Helical" evidence="7">
    <location>
        <begin position="639"/>
        <end position="662"/>
    </location>
</feature>
<dbReference type="PRINTS" id="PR00175">
    <property type="entry name" value="NAALASMPORT"/>
</dbReference>
<feature type="transmembrane region" description="Helical" evidence="7">
    <location>
        <begin position="586"/>
        <end position="612"/>
    </location>
</feature>
<sequence length="744" mass="80596">MHAILSWRYVSSILAALIVLLNGLGQSPLRAQDTPDVADESIATVAAEHPSDDLTPTPPAPGPFQRVDSVFAKAVADIEEVLFYRLATREREYVQIDREIHFVRDRGTDEPFTRLEVTNGHLPDQLTPDDVALYSARGSIVAGDVVNGEQQPYQLGSLGERPVEFVTLRDSVTIDPASTSNDAEPIVLKHGSKLVRRSVSGSAAQFHLVEPPRGVVSDTKYLSAVQVEDLAARGWLETDGTGDEDYLLTESTGGIPVVVAWLAAGAIFFTLYMSGFNIWGFRHAIDIVRGKYDNPDEAGEVTHFQALASALSATIGLGNIAGVAIAMTIGGPGAFFWMLLCGLFGMCSKFVECTLGQKYRTVKPDGTVLGGPMSYLSRGLAEMRLGWLGAILAVIFSVMCILASFGGGNMLQANQAGSAMLQMLQQDSLERISELRQSIRESAQQNDVETLRALQQEEDALADELRRFEFRFKAVYGVVLAALVAAVILGGIKRIGRAAEKIVPTMCLVYMAACLFIIIRHLDRVPSMIALIFNEAFSGVAMGGGILGVLVVGVQRAAFSNEAGAGSAAIAHSAAKTSEPIREGCVALLGPFIDTVVVCSMTALVILITGAWDNRAWIVEQELAGAALTSRAFKEEISWFPYVLSAAVTLFAYSTIISWSYYGERAWEYLFGARTTSIYKTLAVICVFVGTIVNLGSVIDFSDMMILGMAFPNIAGVVLLAPKVRRDLFKYWSRYRAGEFPTYK</sequence>
<feature type="signal peptide" evidence="8">
    <location>
        <begin position="1"/>
        <end position="31"/>
    </location>
</feature>
<feature type="transmembrane region" description="Helical" evidence="7">
    <location>
        <begin position="682"/>
        <end position="699"/>
    </location>
</feature>
<feature type="transmembrane region" description="Helical" evidence="7">
    <location>
        <begin position="705"/>
        <end position="724"/>
    </location>
</feature>
<keyword evidence="10" id="KW-1185">Reference proteome</keyword>
<dbReference type="Gene3D" id="1.20.1740.10">
    <property type="entry name" value="Amino acid/polyamine transporter I"/>
    <property type="match status" value="1"/>
</dbReference>
<feature type="transmembrane region" description="Helical" evidence="7">
    <location>
        <begin position="528"/>
        <end position="552"/>
    </location>
</feature>
<dbReference type="PANTHER" id="PTHR30330">
    <property type="entry name" value="AGSS FAMILY TRANSPORTER, SODIUM-ALANINE"/>
    <property type="match status" value="1"/>
</dbReference>
<keyword evidence="4 7" id="KW-0812">Transmembrane</keyword>
<feature type="transmembrane region" description="Helical" evidence="7">
    <location>
        <begin position="302"/>
        <end position="328"/>
    </location>
</feature>